<dbReference type="GO" id="GO:0005737">
    <property type="term" value="C:cytoplasm"/>
    <property type="evidence" value="ECO:0007669"/>
    <property type="project" value="TreeGrafter"/>
</dbReference>
<feature type="repeat" description="ANK" evidence="3">
    <location>
        <begin position="134"/>
        <end position="166"/>
    </location>
</feature>
<dbReference type="PANTHER" id="PTHR24198">
    <property type="entry name" value="ANKYRIN REPEAT AND PROTEIN KINASE DOMAIN-CONTAINING PROTEIN"/>
    <property type="match status" value="1"/>
</dbReference>
<comment type="caution">
    <text evidence="4">The sequence shown here is derived from an EMBL/GenBank/DDBJ whole genome shotgun (WGS) entry which is preliminary data.</text>
</comment>
<evidence type="ECO:0000256" key="3">
    <source>
        <dbReference type="PROSITE-ProRule" id="PRU00023"/>
    </source>
</evidence>
<evidence type="ECO:0000313" key="4">
    <source>
        <dbReference type="EMBL" id="CAK6957621.1"/>
    </source>
</evidence>
<dbReference type="Proteomes" id="UP001314229">
    <property type="component" value="Unassembled WGS sequence"/>
</dbReference>
<feature type="repeat" description="ANK" evidence="3">
    <location>
        <begin position="100"/>
        <end position="128"/>
    </location>
</feature>
<feature type="repeat" description="ANK" evidence="3">
    <location>
        <begin position="208"/>
        <end position="240"/>
    </location>
</feature>
<gene>
    <name evidence="4" type="ORF">FSCOSCO3_A014064</name>
</gene>
<reference evidence="4 5" key="1">
    <citation type="submission" date="2024-01" db="EMBL/GenBank/DDBJ databases">
        <authorList>
            <person name="Alioto T."/>
            <person name="Alioto T."/>
            <person name="Gomez Garrido J."/>
        </authorList>
    </citation>
    <scope>NUCLEOTIDE SEQUENCE [LARGE SCALE GENOMIC DNA]</scope>
</reference>
<dbReference type="AlphaFoldDB" id="A0AAV1NDI5"/>
<sequence length="327" mass="36150">MSVFLQWSLVLSSELTLCQLYSLLAGLWSLTYEQELTTPLHITASRGFTDCLRLLLQRGADVKLAPGGTTALHESCENCHPECTKLLLMHGANPSAVSEEGLMPLHVCSSPESLECAKYLLQYGAAINGCTVDEEDTPLHTAARCGLLEHIELYLSYGAAVNRKNQIGLTPLNTACSQRQEVQDLERYFKLCQMLLGAGSDIHTMDQDRHTPLHMACKNANPDIVDMLLANGAYVNDMDYGGEAPMHNILKEVCFKVSHHPERIVRSLLNYGSIRVWPGALPKVLAHCCVSPDTIEVLLNVYSHLKVNDTWVESVSEEVFKASLLDN</sequence>
<name>A0AAV1NDI5_SCOSC</name>
<accession>A0AAV1NDI5</accession>
<dbReference type="PROSITE" id="PS50088">
    <property type="entry name" value="ANK_REPEAT"/>
    <property type="match status" value="5"/>
</dbReference>
<dbReference type="InterPro" id="IPR002110">
    <property type="entry name" value="Ankyrin_rpt"/>
</dbReference>
<keyword evidence="5" id="KW-1185">Reference proteome</keyword>
<evidence type="ECO:0000313" key="5">
    <source>
        <dbReference type="Proteomes" id="UP001314229"/>
    </source>
</evidence>
<organism evidence="4 5">
    <name type="scientific">Scomber scombrus</name>
    <name type="common">Atlantic mackerel</name>
    <name type="synonym">Scomber vernalis</name>
    <dbReference type="NCBI Taxonomy" id="13677"/>
    <lineage>
        <taxon>Eukaryota</taxon>
        <taxon>Metazoa</taxon>
        <taxon>Chordata</taxon>
        <taxon>Craniata</taxon>
        <taxon>Vertebrata</taxon>
        <taxon>Euteleostomi</taxon>
        <taxon>Actinopterygii</taxon>
        <taxon>Neopterygii</taxon>
        <taxon>Teleostei</taxon>
        <taxon>Neoteleostei</taxon>
        <taxon>Acanthomorphata</taxon>
        <taxon>Pelagiaria</taxon>
        <taxon>Scombriformes</taxon>
        <taxon>Scombridae</taxon>
        <taxon>Scomber</taxon>
    </lineage>
</organism>
<dbReference type="EMBL" id="CAWUFR010000030">
    <property type="protein sequence ID" value="CAK6957621.1"/>
    <property type="molecule type" value="Genomic_DNA"/>
</dbReference>
<proteinExistence type="predicted"/>
<keyword evidence="2 3" id="KW-0040">ANK repeat</keyword>
<dbReference type="Gene3D" id="1.25.40.20">
    <property type="entry name" value="Ankyrin repeat-containing domain"/>
    <property type="match status" value="1"/>
</dbReference>
<dbReference type="SMART" id="SM00248">
    <property type="entry name" value="ANK"/>
    <property type="match status" value="6"/>
</dbReference>
<evidence type="ECO:0000256" key="2">
    <source>
        <dbReference type="ARBA" id="ARBA00023043"/>
    </source>
</evidence>
<keyword evidence="1" id="KW-0677">Repeat</keyword>
<dbReference type="PANTHER" id="PTHR24198:SF173">
    <property type="entry name" value="ANKYRIN REPEAT AND SOCS BOX PROTEIN 10-RELATED"/>
    <property type="match status" value="1"/>
</dbReference>
<dbReference type="Pfam" id="PF13637">
    <property type="entry name" value="Ank_4"/>
    <property type="match status" value="1"/>
</dbReference>
<protein>
    <submittedName>
        <fullName evidence="4">Ankyrin repeat and SOCS box protein 10</fullName>
    </submittedName>
</protein>
<feature type="repeat" description="ANK" evidence="3">
    <location>
        <begin position="35"/>
        <end position="67"/>
    </location>
</feature>
<evidence type="ECO:0000256" key="1">
    <source>
        <dbReference type="ARBA" id="ARBA00022737"/>
    </source>
</evidence>
<dbReference type="Pfam" id="PF12796">
    <property type="entry name" value="Ank_2"/>
    <property type="match status" value="2"/>
</dbReference>
<dbReference type="PROSITE" id="PS50297">
    <property type="entry name" value="ANK_REP_REGION"/>
    <property type="match status" value="5"/>
</dbReference>
<dbReference type="SUPFAM" id="SSF48403">
    <property type="entry name" value="Ankyrin repeat"/>
    <property type="match status" value="1"/>
</dbReference>
<feature type="repeat" description="ANK" evidence="3">
    <location>
        <begin position="67"/>
        <end position="99"/>
    </location>
</feature>
<dbReference type="InterPro" id="IPR036770">
    <property type="entry name" value="Ankyrin_rpt-contain_sf"/>
</dbReference>